<gene>
    <name evidence="1" type="ordered locus">Pisl_0344</name>
</gene>
<evidence type="ECO:0000313" key="1">
    <source>
        <dbReference type="EMBL" id="ABL87522.1"/>
    </source>
</evidence>
<dbReference type="AlphaFoldDB" id="A1RRE0"/>
<organism evidence="1 2">
    <name type="scientific">Pyrobaculum islandicum (strain DSM 4184 / JCM 9189 / GEO3)</name>
    <dbReference type="NCBI Taxonomy" id="384616"/>
    <lineage>
        <taxon>Archaea</taxon>
        <taxon>Thermoproteota</taxon>
        <taxon>Thermoprotei</taxon>
        <taxon>Thermoproteales</taxon>
        <taxon>Thermoproteaceae</taxon>
        <taxon>Pyrobaculum</taxon>
    </lineage>
</organism>
<accession>A1RRE0</accession>
<sequence length="100" mass="11763">MQKVIRSKSYVFEGELPEEISTLLEKWGRLVKRGEVAVYMIDSGEIKMRKISENPTQVVRRIYIHPSCGCMLEIDETRDFEQGKTTYTLYMKKLCQEHKS</sequence>
<dbReference type="Proteomes" id="UP000002595">
    <property type="component" value="Chromosome"/>
</dbReference>
<dbReference type="eggNOG" id="arCOG05642">
    <property type="taxonomic scope" value="Archaea"/>
</dbReference>
<name>A1RRE0_PYRIL</name>
<evidence type="ECO:0000313" key="2">
    <source>
        <dbReference type="Proteomes" id="UP000002595"/>
    </source>
</evidence>
<keyword evidence="2" id="KW-1185">Reference proteome</keyword>
<dbReference type="RefSeq" id="WP_011762099.1">
    <property type="nucleotide sequence ID" value="NC_008701.1"/>
</dbReference>
<dbReference type="STRING" id="384616.Pisl_0344"/>
<dbReference type="HOGENOM" id="CLU_2299452_0_0_2"/>
<protein>
    <submittedName>
        <fullName evidence="1">Uncharacterized protein</fullName>
    </submittedName>
</protein>
<proteinExistence type="predicted"/>
<reference evidence="1" key="1">
    <citation type="submission" date="2006-12" db="EMBL/GenBank/DDBJ databases">
        <title>Complete sequence of Pyrobaculum islandicum DSM 4184.</title>
        <authorList>
            <person name="Copeland A."/>
            <person name="Lucas S."/>
            <person name="Lapidus A."/>
            <person name="Barry K."/>
            <person name="Detter J.C."/>
            <person name="Glavina del Rio T."/>
            <person name="Dalin E."/>
            <person name="Tice H."/>
            <person name="Pitluck S."/>
            <person name="Meincke L."/>
            <person name="Brettin T."/>
            <person name="Bruce D."/>
            <person name="Han C."/>
            <person name="Tapia R."/>
            <person name="Gilna P."/>
            <person name="Schmutz J."/>
            <person name="Larimer F."/>
            <person name="Land M."/>
            <person name="Hauser L."/>
            <person name="Kyrpides N."/>
            <person name="Mikhailova N."/>
            <person name="Cozen A.E."/>
            <person name="Fitz-Gibbon S.T."/>
            <person name="House C.H."/>
            <person name="Saltikov C."/>
            <person name="Lowe T."/>
            <person name="Richardson P."/>
        </authorList>
    </citation>
    <scope>NUCLEOTIDE SEQUENCE [LARGE SCALE GENOMIC DNA]</scope>
    <source>
        <strain evidence="1">DSM 4184</strain>
    </source>
</reference>
<dbReference type="KEGG" id="pis:Pisl_0344"/>
<dbReference type="GeneID" id="4617568"/>
<dbReference type="EMBL" id="CP000504">
    <property type="protein sequence ID" value="ABL87522.1"/>
    <property type="molecule type" value="Genomic_DNA"/>
</dbReference>
<dbReference type="OrthoDB" id="26579at2157"/>